<feature type="coiled-coil region" evidence="1">
    <location>
        <begin position="125"/>
        <end position="311"/>
    </location>
</feature>
<keyword evidence="1" id="KW-0175">Coiled coil</keyword>
<feature type="compositionally biased region" description="Basic and acidic residues" evidence="2">
    <location>
        <begin position="614"/>
        <end position="628"/>
    </location>
</feature>
<feature type="region of interest" description="Disordered" evidence="2">
    <location>
        <begin position="1"/>
        <end position="26"/>
    </location>
</feature>
<keyword evidence="4" id="KW-1185">Reference proteome</keyword>
<feature type="coiled-coil region" evidence="1">
    <location>
        <begin position="26"/>
        <end position="81"/>
    </location>
</feature>
<reference evidence="3" key="1">
    <citation type="submission" date="2022-07" db="EMBL/GenBank/DDBJ databases">
        <title>Phylogenomic reconstructions and comparative analyses of Kickxellomycotina fungi.</title>
        <authorList>
            <person name="Reynolds N.K."/>
            <person name="Stajich J.E."/>
            <person name="Barry K."/>
            <person name="Grigoriev I.V."/>
            <person name="Crous P."/>
            <person name="Smith M.E."/>
        </authorList>
    </citation>
    <scope>NUCLEOTIDE SEQUENCE</scope>
    <source>
        <strain evidence="3">RSA 1196</strain>
    </source>
</reference>
<feature type="compositionally biased region" description="Polar residues" evidence="2">
    <location>
        <begin position="1"/>
        <end position="24"/>
    </location>
</feature>
<evidence type="ECO:0000313" key="3">
    <source>
        <dbReference type="EMBL" id="KAJ1954417.1"/>
    </source>
</evidence>
<feature type="compositionally biased region" description="Polar residues" evidence="2">
    <location>
        <begin position="735"/>
        <end position="751"/>
    </location>
</feature>
<evidence type="ECO:0000256" key="1">
    <source>
        <dbReference type="SAM" id="Coils"/>
    </source>
</evidence>
<feature type="region of interest" description="Disordered" evidence="2">
    <location>
        <begin position="609"/>
        <end position="650"/>
    </location>
</feature>
<feature type="region of interest" description="Disordered" evidence="2">
    <location>
        <begin position="717"/>
        <end position="751"/>
    </location>
</feature>
<name>A0A9W8E4E4_9FUNG</name>
<gene>
    <name evidence="3" type="ORF">IWQ62_005763</name>
</gene>
<proteinExistence type="predicted"/>
<feature type="region of interest" description="Disordered" evidence="2">
    <location>
        <begin position="473"/>
        <end position="521"/>
    </location>
</feature>
<protein>
    <submittedName>
        <fullName evidence="3">Uncharacterized protein</fullName>
    </submittedName>
</protein>
<dbReference type="Proteomes" id="UP001150925">
    <property type="component" value="Unassembled WGS sequence"/>
</dbReference>
<sequence>MDSPTSQRGPLSPTDTLTSKSLSPKANEMELQLKSALNTIREQNTELDRAAQYRYQLNSEKQELIHELSHQKQNLQLMLDEVWSPNSDSEDIRRRPISISSNSARYPQSMRRASTNYPPEPHQRLLAAQREVRDLNARLDDAEFRAVELQEKHQATVQGHQKHLRKLEHKYSQCQQTLKNTQKTVDMLHEERDRLIQRHNKELKNIRDRAEREVVEIREKLALDTARHEQQLNQQKKRYGQLEAQLRMVQMQKTSLEEDVHQLANEFTDKVSRIEELEQLVEIGEQYRQQYEEQTEAMQALQAELEDSRARLQMRLTPQASPANSFVGSTAPNGSNASFIRSEYPFVEVSDDEYIQSRSRGTRRRHHRGEPRLVRRAVTQQAKKTLQEGSHTAKVSFDDLVRDNEDGPSFDHTGPTRHPLRMALTDSASLQSQKEVLQRETERIIQALGTAIASRSKAILKGPLNSWGRAWMSRSRSTSQPPTMPSDLEPTEVQPELSSDKESPAPGDIEEPQKSAFPPASAPAKLGVVANQAVAPGLPGGRTIGEPLPVHRGSLMDEPCPSPPPGGFRNECLLDNEFLPGDTGPDFGEVLSASVMAYALTAEDAEIDYSQDGGDSRRRLMRSNDSHWSKRNLRQRRSEGRQKRVSRKTTGSLCYTEHHYRSNDSILYESFTGLGSIDGDRNYTHEGELDENCGLDLLVGDFPVDRATQRRLLAEEMGPPEPFSTDGSDHDDNQVHSSTTSATPLTNWLLR</sequence>
<accession>A0A9W8E4E4</accession>
<dbReference type="OrthoDB" id="5569393at2759"/>
<evidence type="ECO:0000313" key="4">
    <source>
        <dbReference type="Proteomes" id="UP001150925"/>
    </source>
</evidence>
<feature type="non-terminal residue" evidence="3">
    <location>
        <position position="751"/>
    </location>
</feature>
<comment type="caution">
    <text evidence="3">The sequence shown here is derived from an EMBL/GenBank/DDBJ whole genome shotgun (WGS) entry which is preliminary data.</text>
</comment>
<dbReference type="EMBL" id="JANBPY010002582">
    <property type="protein sequence ID" value="KAJ1954417.1"/>
    <property type="molecule type" value="Genomic_DNA"/>
</dbReference>
<dbReference type="AlphaFoldDB" id="A0A9W8E4E4"/>
<evidence type="ECO:0000256" key="2">
    <source>
        <dbReference type="SAM" id="MobiDB-lite"/>
    </source>
</evidence>
<organism evidence="3 4">
    <name type="scientific">Dispira parvispora</name>
    <dbReference type="NCBI Taxonomy" id="1520584"/>
    <lineage>
        <taxon>Eukaryota</taxon>
        <taxon>Fungi</taxon>
        <taxon>Fungi incertae sedis</taxon>
        <taxon>Zoopagomycota</taxon>
        <taxon>Kickxellomycotina</taxon>
        <taxon>Dimargaritomycetes</taxon>
        <taxon>Dimargaritales</taxon>
        <taxon>Dimargaritaceae</taxon>
        <taxon>Dispira</taxon>
    </lineage>
</organism>